<reference evidence="2" key="1">
    <citation type="journal article" date="1999" name="Mol. Gen. Genet.">
        <title>Cell type-specific gene expression in the cell cycle of the dimorphic ciliate Eufolliculina uhligi.</title>
        <authorList>
            <person name="Markmann-Mulisch U."/>
            <person name="Reiss B."/>
            <person name="Mulisch M."/>
        </authorList>
    </citation>
    <scope>NUCLEOTIDE SEQUENCE</scope>
</reference>
<evidence type="ECO:0000313" key="2">
    <source>
        <dbReference type="EMBL" id="AAF13344.1"/>
    </source>
</evidence>
<dbReference type="EMBL" id="AF118435">
    <property type="protein sequence ID" value="AAF13344.1"/>
    <property type="molecule type" value="mRNA"/>
</dbReference>
<evidence type="ECO:0000256" key="1">
    <source>
        <dbReference type="SAM" id="MobiDB-lite"/>
    </source>
</evidence>
<feature type="non-terminal residue" evidence="2">
    <location>
        <position position="1"/>
    </location>
</feature>
<dbReference type="InterPro" id="IPR004155">
    <property type="entry name" value="PBS_lyase_HEAT"/>
</dbReference>
<dbReference type="PANTHER" id="PTHR12697:SF5">
    <property type="entry name" value="DEOXYHYPUSINE HYDROXYLASE"/>
    <property type="match status" value="1"/>
</dbReference>
<dbReference type="SMART" id="SM00567">
    <property type="entry name" value="EZ_HEAT"/>
    <property type="match status" value="3"/>
</dbReference>
<dbReference type="InterPro" id="IPR016024">
    <property type="entry name" value="ARM-type_fold"/>
</dbReference>
<dbReference type="GO" id="GO:0016491">
    <property type="term" value="F:oxidoreductase activity"/>
    <property type="evidence" value="ECO:0007669"/>
    <property type="project" value="TreeGrafter"/>
</dbReference>
<dbReference type="Pfam" id="PF13646">
    <property type="entry name" value="HEAT_2"/>
    <property type="match status" value="2"/>
</dbReference>
<dbReference type="Gene3D" id="1.25.10.10">
    <property type="entry name" value="Leucine-rich Repeat Variant"/>
    <property type="match status" value="3"/>
</dbReference>
<organism evidence="2">
    <name type="scientific">Eufolliculina uhligi</name>
    <dbReference type="NCBI Taxonomy" id="46026"/>
    <lineage>
        <taxon>Eukaryota</taxon>
        <taxon>Sar</taxon>
        <taxon>Alveolata</taxon>
        <taxon>Ciliophora</taxon>
        <taxon>Postciliodesmatophora</taxon>
        <taxon>Heterotrichea</taxon>
        <taxon>Heterotrichida</taxon>
        <taxon>Folliculinidae</taxon>
        <taxon>Eufolliculina</taxon>
    </lineage>
</organism>
<dbReference type="SUPFAM" id="SSF48371">
    <property type="entry name" value="ARM repeat"/>
    <property type="match status" value="1"/>
</dbReference>
<dbReference type="AlphaFoldDB" id="Q9U7Q0"/>
<accession>Q9U7Q0</accession>
<dbReference type="PANTHER" id="PTHR12697">
    <property type="entry name" value="PBS LYASE HEAT-LIKE PROTEIN"/>
    <property type="match status" value="1"/>
</dbReference>
<name>Q9U7Q0_9CILI</name>
<dbReference type="InterPro" id="IPR011989">
    <property type="entry name" value="ARM-like"/>
</dbReference>
<proteinExistence type="evidence at transcript level"/>
<feature type="region of interest" description="Disordered" evidence="1">
    <location>
        <begin position="1"/>
        <end position="42"/>
    </location>
</feature>
<feature type="compositionally biased region" description="Low complexity" evidence="1">
    <location>
        <begin position="33"/>
        <end position="42"/>
    </location>
</feature>
<sequence>EDGGLEPPMDYPAGNSFQYESRYSSRHSPSRGSPNLPVNPPVSSDHILSMVLDRDLSVYSPSRRKQLRMMQGSLRQDESVQSMTKGTIDRVSAAKFSNYHEEFNPFVEKADELKKHSKEIDFQGVEDQVIKHAECLVSPSREIQLAGIQGLYELVTTQQLSPAVTEVVIDEILNALERWDEFDTDFVECALELLAMLGPHPLTLQRLPLLASMVVHDETSEFIPIHQGAFACLCRLGFPGIDAIVRLASKEQPYLQHWLLDKLASTNAIQRHLLIPALTQDALSPDTNLRAASVAALNRMYSVVWEGGALPVLLTLMEEGSVDRQLVASAIRACGNVGEQALLKLLKQHDNPKIRMAAATALCWRVPERPRQLEIQIVSESMIYDFHKFPGSMCNYIGPLTPINSQIDPEESVLEVSGRDFLSSLQRWVRRENEHELGDVFPHLPYLPPVHETAQTEKAAISLKVISGLSQALKDEFDGVRETAAYALGFIGLPEATEAASGLTRLLRDSCSQVRTMACWAVGRLGPSGWKAGGTLIELLRDSYWKVRTAACIALASAGHNIAAKALPNLYKILRDGSINRNTVAETIVRLGSQGERLLVDIMSNEPHSNGAMRTGVIRALAHANVYHNNIDFVVETLFKLSTDRMPPIRKEVLVTLKALSIKAKNQVTYLRGRTLLPLYFKMLRDPEQGVRNTALQCIVSAGPQGQLMLIEALTKDENQNIRAHAAKGLAMIGPSTFRSLLLGLYDSSPLVRKAASNGIAKNFSAEMVSDEFWDKVSQRQSILCTVKELLESRTQLSQGCALLFQELLEMLDSESINRREDAYNSQTEFLEST</sequence>
<protein>
    <submittedName>
        <fullName evidence="2">Uncharacterized protein</fullName>
    </submittedName>
</protein>